<dbReference type="SFLD" id="SFLDS00029">
    <property type="entry name" value="Radical_SAM"/>
    <property type="match status" value="1"/>
</dbReference>
<protein>
    <submittedName>
        <fullName evidence="8">Pyruvate-formate lyase-activating enzyme</fullName>
    </submittedName>
</protein>
<dbReference type="InterPro" id="IPR006638">
    <property type="entry name" value="Elp3/MiaA/NifB-like_rSAM"/>
</dbReference>
<dbReference type="GO" id="GO:0046872">
    <property type="term" value="F:metal ion binding"/>
    <property type="evidence" value="ECO:0007669"/>
    <property type="project" value="UniProtKB-KW"/>
</dbReference>
<keyword evidence="2 6" id="KW-0949">S-adenosyl-L-methionine</keyword>
<feature type="binding site" evidence="6">
    <location>
        <position position="94"/>
    </location>
    <ligand>
        <name>[4Fe-4S] cluster</name>
        <dbReference type="ChEBI" id="CHEBI:49883"/>
        <note>4Fe-4S-S-AdoMet</note>
    </ligand>
</feature>
<dbReference type="PANTHER" id="PTHR30352:SF5">
    <property type="entry name" value="PYRUVATE FORMATE-LYASE 1-ACTIVATING ENZYME"/>
    <property type="match status" value="1"/>
</dbReference>
<dbReference type="Pfam" id="PF04055">
    <property type="entry name" value="Radical_SAM"/>
    <property type="match status" value="1"/>
</dbReference>
<proteinExistence type="predicted"/>
<evidence type="ECO:0000256" key="6">
    <source>
        <dbReference type="PIRSR" id="PIRSR004869-50"/>
    </source>
</evidence>
<evidence type="ECO:0000313" key="8">
    <source>
        <dbReference type="EMBL" id="AAU82926.1"/>
    </source>
</evidence>
<dbReference type="PANTHER" id="PTHR30352">
    <property type="entry name" value="PYRUVATE FORMATE-LYASE-ACTIVATING ENZYME"/>
    <property type="match status" value="1"/>
</dbReference>
<dbReference type="GO" id="GO:0016829">
    <property type="term" value="F:lyase activity"/>
    <property type="evidence" value="ECO:0007669"/>
    <property type="project" value="UniProtKB-KW"/>
</dbReference>
<reference evidence="8" key="2">
    <citation type="submission" date="2004-08" db="EMBL/GenBank/DDBJ databases">
        <authorList>
            <person name="Putnam N."/>
            <person name="Detter J.C."/>
            <person name="Richardson P.M."/>
            <person name="Rokhsar D."/>
        </authorList>
    </citation>
    <scope>NUCLEOTIDE SEQUENCE</scope>
</reference>
<evidence type="ECO:0000259" key="7">
    <source>
        <dbReference type="PROSITE" id="PS51918"/>
    </source>
</evidence>
<keyword evidence="4 6" id="KW-0408">Iron</keyword>
<keyword evidence="1" id="KW-0004">4Fe-4S</keyword>
<dbReference type="GO" id="GO:0051539">
    <property type="term" value="F:4 iron, 4 sulfur cluster binding"/>
    <property type="evidence" value="ECO:0007669"/>
    <property type="project" value="UniProtKB-KW"/>
</dbReference>
<feature type="binding site" evidence="6">
    <location>
        <position position="90"/>
    </location>
    <ligand>
        <name>[4Fe-4S] cluster</name>
        <dbReference type="ChEBI" id="CHEBI:49883"/>
        <note>4Fe-4S-S-AdoMet</note>
    </ligand>
</feature>
<organism evidence="8">
    <name type="scientific">Uncultured archaeon GZfos26G2</name>
    <dbReference type="NCBI Taxonomy" id="3386331"/>
    <lineage>
        <taxon>Archaea</taxon>
        <taxon>Methanobacteriati</taxon>
        <taxon>Methanobacteriota</taxon>
        <taxon>Stenosarchaea group</taxon>
        <taxon>Methanomicrobia</taxon>
        <taxon>Candidatus Methanophagales</taxon>
        <taxon>Candidatus Methanophagaceae</taxon>
        <taxon>Candidatus Methanophaga</taxon>
    </lineage>
</organism>
<reference evidence="8" key="1">
    <citation type="journal article" date="2004" name="Science">
        <title>Reverse methanogenesis: testing the hypothesis with environmental genomics.</title>
        <authorList>
            <person name="Hallam S.J."/>
            <person name="Putnam N."/>
            <person name="Preston C.M."/>
            <person name="Detter J.C."/>
            <person name="Rokhsar D."/>
            <person name="Richardson P.M."/>
            <person name="DeLong E.F."/>
        </authorList>
    </citation>
    <scope>NUCLEOTIDE SEQUENCE</scope>
</reference>
<dbReference type="AlphaFoldDB" id="Q64CF1"/>
<dbReference type="SMART" id="SM00729">
    <property type="entry name" value="Elp3"/>
    <property type="match status" value="1"/>
</dbReference>
<sequence length="344" mass="38856">MFIWRGIKMKEAMFYEKLEGNTVRCHLCPHHCKINESRRGICGVRENRGGVLYSLVYGKVVARGIDPIEKKPFFHFYPGSEAYSIATVGCNFRCENCQNFEISQMPKEGQRQIVGEDVSPEEIVATAKQYGCRSIAYTYTEPTIFFEFAYDTAILAHKEGICNTFITNGHITEEAIRTLAPYLDAVNVDLKGLSDELYRKICGGHLKPVQDAIKLYKSLGVWVEVTTLVIPTLNDSEEDFRGIAEFIKSVGVDIPWHISQFYPMYKLTHLPPTPVTTLREARGIGLDVGLRYVYEGNVPGEGGENTYCYQCGALLIRRYGFQILENKIQDSRCPSCGARIDGRL</sequence>
<dbReference type="NCBIfam" id="TIGR04337">
    <property type="entry name" value="AmmeMemoSam_rS"/>
    <property type="match status" value="1"/>
</dbReference>
<gene>
    <name evidence="8" type="ORF">GZ23H9_21</name>
</gene>
<comment type="cofactor">
    <cofactor evidence="6">
        <name>[4Fe-4S] cluster</name>
        <dbReference type="ChEBI" id="CHEBI:49883"/>
    </cofactor>
    <text evidence="6">Binds 1 [4Fe-4S] cluster. The cluster is coordinated with 3 cysteines and an exchangeable S-adenosyl-L-methionine.</text>
</comment>
<dbReference type="CDD" id="cd01335">
    <property type="entry name" value="Radical_SAM"/>
    <property type="match status" value="1"/>
</dbReference>
<dbReference type="PROSITE" id="PS51918">
    <property type="entry name" value="RADICAL_SAM"/>
    <property type="match status" value="1"/>
</dbReference>
<keyword evidence="3 6" id="KW-0479">Metal-binding</keyword>
<feature type="domain" description="Radical SAM core" evidence="7">
    <location>
        <begin position="75"/>
        <end position="295"/>
    </location>
</feature>
<evidence type="ECO:0000256" key="3">
    <source>
        <dbReference type="ARBA" id="ARBA00022723"/>
    </source>
</evidence>
<dbReference type="EMBL" id="AY714836">
    <property type="protein sequence ID" value="AAU82926.1"/>
    <property type="molecule type" value="Genomic_DNA"/>
</dbReference>
<keyword evidence="8" id="KW-0670">Pyruvate</keyword>
<keyword evidence="8" id="KW-0456">Lyase</keyword>
<dbReference type="InterPro" id="IPR013785">
    <property type="entry name" value="Aldolase_TIM"/>
</dbReference>
<dbReference type="InterPro" id="IPR016431">
    <property type="entry name" value="Pyrv-formate_lyase-activ_prd"/>
</dbReference>
<evidence type="ECO:0000256" key="1">
    <source>
        <dbReference type="ARBA" id="ARBA00022485"/>
    </source>
</evidence>
<dbReference type="InterPro" id="IPR058240">
    <property type="entry name" value="rSAM_sf"/>
</dbReference>
<dbReference type="Gene3D" id="3.20.20.70">
    <property type="entry name" value="Aldolase class I"/>
    <property type="match status" value="1"/>
</dbReference>
<dbReference type="InterPro" id="IPR007197">
    <property type="entry name" value="rSAM"/>
</dbReference>
<dbReference type="PIRSF" id="PIRSF004869">
    <property type="entry name" value="PflX_prd"/>
    <property type="match status" value="1"/>
</dbReference>
<dbReference type="InterPro" id="IPR027596">
    <property type="entry name" value="AmmeMemoSam_rS"/>
</dbReference>
<evidence type="ECO:0000256" key="5">
    <source>
        <dbReference type="ARBA" id="ARBA00023014"/>
    </source>
</evidence>
<evidence type="ECO:0000256" key="4">
    <source>
        <dbReference type="ARBA" id="ARBA00023004"/>
    </source>
</evidence>
<accession>Q64CF1</accession>
<dbReference type="SUPFAM" id="SSF102114">
    <property type="entry name" value="Radical SAM enzymes"/>
    <property type="match status" value="1"/>
</dbReference>
<evidence type="ECO:0000256" key="2">
    <source>
        <dbReference type="ARBA" id="ARBA00022691"/>
    </source>
</evidence>
<dbReference type="SFLD" id="SFLDG01101">
    <property type="entry name" value="Uncharacterised_Radical_SAM_Su"/>
    <property type="match status" value="1"/>
</dbReference>
<feature type="binding site" evidence="6">
    <location>
        <position position="97"/>
    </location>
    <ligand>
        <name>[4Fe-4S] cluster</name>
        <dbReference type="ChEBI" id="CHEBI:49883"/>
        <note>4Fe-4S-S-AdoMet</note>
    </ligand>
</feature>
<name>Q64CF1_UNCAG</name>
<keyword evidence="5 6" id="KW-0411">Iron-sulfur</keyword>
<dbReference type="InterPro" id="IPR034457">
    <property type="entry name" value="Organic_radical-activating"/>
</dbReference>